<dbReference type="PANTHER" id="PTHR15020">
    <property type="entry name" value="FLAVIN REDUCTASE-RELATED"/>
    <property type="match status" value="1"/>
</dbReference>
<dbReference type="EMBL" id="JAGQFT020000004">
    <property type="protein sequence ID" value="MBS7457063.1"/>
    <property type="molecule type" value="Genomic_DNA"/>
</dbReference>
<dbReference type="CDD" id="cd05243">
    <property type="entry name" value="SDR_a5"/>
    <property type="match status" value="1"/>
</dbReference>
<comment type="caution">
    <text evidence="2">The sequence shown here is derived from an EMBL/GenBank/DDBJ whole genome shotgun (WGS) entry which is preliminary data.</text>
</comment>
<dbReference type="PANTHER" id="PTHR15020:SF50">
    <property type="entry name" value="UPF0659 PROTEIN YMR090W"/>
    <property type="match status" value="1"/>
</dbReference>
<evidence type="ECO:0000259" key="1">
    <source>
        <dbReference type="Pfam" id="PF13460"/>
    </source>
</evidence>
<dbReference type="RefSeq" id="WP_211925624.1">
    <property type="nucleotide sequence ID" value="NZ_JAGQFT020000004.1"/>
</dbReference>
<reference evidence="2" key="2">
    <citation type="submission" date="2021-04" db="EMBL/GenBank/DDBJ databases">
        <authorList>
            <person name="Karlyshev A.V."/>
        </authorList>
    </citation>
    <scope>NUCLEOTIDE SEQUENCE</scope>
    <source>
        <strain evidence="2">LMG 29479</strain>
    </source>
</reference>
<keyword evidence="4" id="KW-1185">Reference proteome</keyword>
<protein>
    <submittedName>
        <fullName evidence="2">SDR family oxidoreductase</fullName>
    </submittedName>
</protein>
<dbReference type="AlphaFoldDB" id="A0A8J7VSW7"/>
<dbReference type="SUPFAM" id="SSF51735">
    <property type="entry name" value="NAD(P)-binding Rossmann-fold domains"/>
    <property type="match status" value="1"/>
</dbReference>
<dbReference type="EMBL" id="JAGQFT010000016">
    <property type="protein sequence ID" value="MBR0561656.1"/>
    <property type="molecule type" value="Genomic_DNA"/>
</dbReference>
<evidence type="ECO:0000313" key="2">
    <source>
        <dbReference type="EMBL" id="MBR0561656.1"/>
    </source>
</evidence>
<organism evidence="2">
    <name type="scientific">Coralloluteibacterium stylophorae</name>
    <dbReference type="NCBI Taxonomy" id="1776034"/>
    <lineage>
        <taxon>Bacteria</taxon>
        <taxon>Pseudomonadati</taxon>
        <taxon>Pseudomonadota</taxon>
        <taxon>Gammaproteobacteria</taxon>
        <taxon>Lysobacterales</taxon>
        <taxon>Lysobacteraceae</taxon>
        <taxon>Coralloluteibacterium</taxon>
    </lineage>
</organism>
<reference evidence="3 4" key="1">
    <citation type="journal article" date="2021" name="Microbiol. Resour. Announc.">
        <title>Draft Genome Sequence of Coralloluteibacterium stylophorae LMG 29479T.</title>
        <authorList>
            <person name="Karlyshev A.V."/>
            <person name="Kudryashova E.B."/>
            <person name="Ariskina E.V."/>
            <person name="Conroy A.P."/>
            <person name="Abidueva E.Y."/>
        </authorList>
    </citation>
    <scope>NUCLEOTIDE SEQUENCE [LARGE SCALE GENOMIC DNA]</scope>
    <source>
        <strain evidence="3 4">LMG 29479</strain>
    </source>
</reference>
<dbReference type="Proteomes" id="UP000675747">
    <property type="component" value="Unassembled WGS sequence"/>
</dbReference>
<dbReference type="InterPro" id="IPR016040">
    <property type="entry name" value="NAD(P)-bd_dom"/>
</dbReference>
<gene>
    <name evidence="3" type="ORF">KB893_007925</name>
    <name evidence="2" type="ORF">KB893_03840</name>
</gene>
<proteinExistence type="predicted"/>
<sequence length="224" mass="23422">MHVLVAGAHGRTARLLHPLLLARGHAVRGLVRDPRQSAALQALGVEPVVVDLDAGDGIDGAAAGCEAVVCAAGAGPDDHRLERHAMDRDCVLRLIAAVRRTGIRRFVLVGALGADRHGHGHGVAAAYLRARAEADAALRASGLDYTILRAGPLTDTPAVGRIALSAQLPRAPLGRADLAATLAETLDRPETVCRQWDVTFGGLAIKAAIGEATRSHWAFSSPRH</sequence>
<accession>A0A8J7VSW7</accession>
<dbReference type="Gene3D" id="3.40.50.720">
    <property type="entry name" value="NAD(P)-binding Rossmann-like Domain"/>
    <property type="match status" value="1"/>
</dbReference>
<name>A0A8J7VSW7_9GAMM</name>
<evidence type="ECO:0000313" key="3">
    <source>
        <dbReference type="EMBL" id="MBS7457063.1"/>
    </source>
</evidence>
<evidence type="ECO:0000313" key="4">
    <source>
        <dbReference type="Proteomes" id="UP000675747"/>
    </source>
</evidence>
<dbReference type="InterPro" id="IPR036291">
    <property type="entry name" value="NAD(P)-bd_dom_sf"/>
</dbReference>
<dbReference type="Pfam" id="PF13460">
    <property type="entry name" value="NAD_binding_10"/>
    <property type="match status" value="1"/>
</dbReference>
<feature type="domain" description="NAD(P)-binding" evidence="1">
    <location>
        <begin position="7"/>
        <end position="189"/>
    </location>
</feature>